<keyword evidence="6" id="KW-0862">Zinc</keyword>
<feature type="domain" description="M23ase beta-sheet core" evidence="9">
    <location>
        <begin position="306"/>
        <end position="401"/>
    </location>
</feature>
<keyword evidence="5" id="KW-0378">Hydrolase</keyword>
<dbReference type="Pfam" id="PF19425">
    <property type="entry name" value="Csd3_N2"/>
    <property type="match status" value="1"/>
</dbReference>
<evidence type="ECO:0000313" key="12">
    <source>
        <dbReference type="Proteomes" id="UP001218579"/>
    </source>
</evidence>
<dbReference type="Proteomes" id="UP001218579">
    <property type="component" value="Unassembled WGS sequence"/>
</dbReference>
<name>A0ABT5HJB3_9CAUL</name>
<dbReference type="EMBL" id="JAQQKV010000002">
    <property type="protein sequence ID" value="MDC7676324.1"/>
    <property type="molecule type" value="Genomic_DNA"/>
</dbReference>
<dbReference type="RefSeq" id="WP_272744666.1">
    <property type="nucleotide sequence ID" value="NZ_JAQQKV010000002.1"/>
</dbReference>
<keyword evidence="3" id="KW-0645">Protease</keyword>
<keyword evidence="8" id="KW-0472">Membrane</keyword>
<proteinExistence type="predicted"/>
<comment type="cofactor">
    <cofactor evidence="1">
        <name>Zn(2+)</name>
        <dbReference type="ChEBI" id="CHEBI:29105"/>
    </cofactor>
</comment>
<dbReference type="CDD" id="cd12797">
    <property type="entry name" value="M23_peptidase"/>
    <property type="match status" value="1"/>
</dbReference>
<evidence type="ECO:0000256" key="8">
    <source>
        <dbReference type="SAM" id="Phobius"/>
    </source>
</evidence>
<protein>
    <submittedName>
        <fullName evidence="11">Peptidoglycan DD-metalloendopeptidase family protein</fullName>
    </submittedName>
</protein>
<sequence>MAQLDPRRQPVRLTPMVFATVAALTVGTLIWRVFQPTPGILPGMALDPGAVMALETQAFAAASARPGFNQPEQIAILVRSGETLSQAIARTGVSSADAQAAVNLLSQAFDVVNVRAGMSIQAAIAKPAPGSSQPAQLLGLTTRTGPAKQLTLTTSHDGAMRLRVLEENVRDERRVAIGTIDGSLFTSAAALGATPAVTNNVMKLFAHKLDFERDIKAGDTFKLIFDRKVTESGRTVETGKLLYAEIEAKGGINRFYSFQRAGEKDAQYFDETGKNIRGFLLATPVDGARTSSGFGVRRHPVLGFMKMHTGIDFAAGSGTPIVAAGDGVVQDAKWWGGYGRWVRVRHTGDWQTGYAHMSRIAVQPGQRVKQGQVIGYVGSTGRSTGPHLHFEVWYKNRPINPKDAKVPQGTILGGKELQAFMARKREIDTMIAMADIKRGDEKQALAMNSPAKSAPVATAPAPVTLVSHERTKTYAALKPALSSTRGMN</sequence>
<gene>
    <name evidence="11" type="ORF">PQU98_09300</name>
</gene>
<accession>A0ABT5HJB3</accession>
<evidence type="ECO:0000259" key="10">
    <source>
        <dbReference type="Pfam" id="PF19425"/>
    </source>
</evidence>
<evidence type="ECO:0000256" key="4">
    <source>
        <dbReference type="ARBA" id="ARBA00022723"/>
    </source>
</evidence>
<evidence type="ECO:0000256" key="7">
    <source>
        <dbReference type="ARBA" id="ARBA00023049"/>
    </source>
</evidence>
<dbReference type="InterPro" id="IPR011055">
    <property type="entry name" value="Dup_hybrid_motif"/>
</dbReference>
<dbReference type="SUPFAM" id="SSF51261">
    <property type="entry name" value="Duplicated hybrid motif"/>
    <property type="match status" value="1"/>
</dbReference>
<dbReference type="PANTHER" id="PTHR21666:SF288">
    <property type="entry name" value="CELL DIVISION PROTEIN YTFB"/>
    <property type="match status" value="1"/>
</dbReference>
<keyword evidence="12" id="KW-1185">Reference proteome</keyword>
<dbReference type="Gene3D" id="2.70.70.10">
    <property type="entry name" value="Glucose Permease (Domain IIA)"/>
    <property type="match status" value="1"/>
</dbReference>
<evidence type="ECO:0000256" key="6">
    <source>
        <dbReference type="ARBA" id="ARBA00022833"/>
    </source>
</evidence>
<keyword evidence="8" id="KW-1133">Transmembrane helix</keyword>
<keyword evidence="8" id="KW-0812">Transmembrane</keyword>
<evidence type="ECO:0000256" key="3">
    <source>
        <dbReference type="ARBA" id="ARBA00022670"/>
    </source>
</evidence>
<keyword evidence="7" id="KW-0482">Metalloprotease</keyword>
<keyword evidence="4" id="KW-0479">Metal-binding</keyword>
<organism evidence="11 12">
    <name type="scientific">Asticcacaulis machinosus</name>
    <dbReference type="NCBI Taxonomy" id="2984211"/>
    <lineage>
        <taxon>Bacteria</taxon>
        <taxon>Pseudomonadati</taxon>
        <taxon>Pseudomonadota</taxon>
        <taxon>Alphaproteobacteria</taxon>
        <taxon>Caulobacterales</taxon>
        <taxon>Caulobacteraceae</taxon>
        <taxon>Asticcacaulis</taxon>
    </lineage>
</organism>
<evidence type="ECO:0000313" key="11">
    <source>
        <dbReference type="EMBL" id="MDC7676324.1"/>
    </source>
</evidence>
<dbReference type="PANTHER" id="PTHR21666">
    <property type="entry name" value="PEPTIDASE-RELATED"/>
    <property type="match status" value="1"/>
</dbReference>
<comment type="subcellular location">
    <subcellularLocation>
        <location evidence="2">Cell envelope</location>
    </subcellularLocation>
</comment>
<evidence type="ECO:0000256" key="5">
    <source>
        <dbReference type="ARBA" id="ARBA00022801"/>
    </source>
</evidence>
<dbReference type="InterPro" id="IPR045834">
    <property type="entry name" value="Csd3_N2"/>
</dbReference>
<feature type="domain" description="Csd3-like second N-terminal" evidence="10">
    <location>
        <begin position="174"/>
        <end position="294"/>
    </location>
</feature>
<evidence type="ECO:0000259" key="9">
    <source>
        <dbReference type="Pfam" id="PF01551"/>
    </source>
</evidence>
<comment type="caution">
    <text evidence="11">The sequence shown here is derived from an EMBL/GenBank/DDBJ whole genome shotgun (WGS) entry which is preliminary data.</text>
</comment>
<dbReference type="InterPro" id="IPR016047">
    <property type="entry name" value="M23ase_b-sheet_dom"/>
</dbReference>
<feature type="transmembrane region" description="Helical" evidence="8">
    <location>
        <begin position="12"/>
        <end position="34"/>
    </location>
</feature>
<dbReference type="InterPro" id="IPR050570">
    <property type="entry name" value="Cell_wall_metabolism_enzyme"/>
</dbReference>
<evidence type="ECO:0000256" key="1">
    <source>
        <dbReference type="ARBA" id="ARBA00001947"/>
    </source>
</evidence>
<reference evidence="11 12" key="1">
    <citation type="submission" date="2023-01" db="EMBL/GenBank/DDBJ databases">
        <title>Novel species of the genus Asticcacaulis isolated from rivers.</title>
        <authorList>
            <person name="Lu H."/>
        </authorList>
    </citation>
    <scope>NUCLEOTIDE SEQUENCE [LARGE SCALE GENOMIC DNA]</scope>
    <source>
        <strain evidence="11 12">LKC15W</strain>
    </source>
</reference>
<evidence type="ECO:0000256" key="2">
    <source>
        <dbReference type="ARBA" id="ARBA00004196"/>
    </source>
</evidence>
<dbReference type="Pfam" id="PF01551">
    <property type="entry name" value="Peptidase_M23"/>
    <property type="match status" value="1"/>
</dbReference>
<dbReference type="Gene3D" id="3.10.450.350">
    <property type="match status" value="2"/>
</dbReference>